<proteinExistence type="predicted"/>
<organism evidence="1 2">
    <name type="scientific">Hymenobacter polaris</name>
    <dbReference type="NCBI Taxonomy" id="2682546"/>
    <lineage>
        <taxon>Bacteria</taxon>
        <taxon>Pseudomonadati</taxon>
        <taxon>Bacteroidota</taxon>
        <taxon>Cytophagia</taxon>
        <taxon>Cytophagales</taxon>
        <taxon>Hymenobacteraceae</taxon>
        <taxon>Hymenobacter</taxon>
    </lineage>
</organism>
<dbReference type="RefSeq" id="WP_169530395.1">
    <property type="nucleotide sequence ID" value="NZ_JABBGH010000001.1"/>
</dbReference>
<protein>
    <submittedName>
        <fullName evidence="1">Uncharacterized protein</fullName>
    </submittedName>
</protein>
<gene>
    <name evidence="1" type="ORF">HHL22_07980</name>
</gene>
<dbReference type="AlphaFoldDB" id="A0A7Y0FLT8"/>
<keyword evidence="2" id="KW-1185">Reference proteome</keyword>
<accession>A0A7Y0FLT8</accession>
<reference evidence="1 2" key="1">
    <citation type="submission" date="2020-04" db="EMBL/GenBank/DDBJ databases">
        <title>Hymenobacter polaris sp. nov., isolated from Arctic soil.</title>
        <authorList>
            <person name="Dahal R.H."/>
        </authorList>
    </citation>
    <scope>NUCLEOTIDE SEQUENCE [LARGE SCALE GENOMIC DNA]</scope>
    <source>
        <strain evidence="1 2">RP-2-7</strain>
    </source>
</reference>
<evidence type="ECO:0000313" key="1">
    <source>
        <dbReference type="EMBL" id="NML65143.1"/>
    </source>
</evidence>
<sequence length="84" mass="9232">MKLAIFQKLRPAAQASIVLAIGTYLHYRLEAGRTVHLYYLAGEGKGFFIEVAHKLPHGSPVVVNSFEQFDLLADYVTAISLPAS</sequence>
<dbReference type="EMBL" id="JABBGH010000001">
    <property type="protein sequence ID" value="NML65143.1"/>
    <property type="molecule type" value="Genomic_DNA"/>
</dbReference>
<name>A0A7Y0FLT8_9BACT</name>
<dbReference type="Proteomes" id="UP000559626">
    <property type="component" value="Unassembled WGS sequence"/>
</dbReference>
<evidence type="ECO:0000313" key="2">
    <source>
        <dbReference type="Proteomes" id="UP000559626"/>
    </source>
</evidence>
<comment type="caution">
    <text evidence="1">The sequence shown here is derived from an EMBL/GenBank/DDBJ whole genome shotgun (WGS) entry which is preliminary data.</text>
</comment>